<reference evidence="2 3" key="1">
    <citation type="submission" date="2019-06" db="EMBL/GenBank/DDBJ databases">
        <authorList>
            <person name="Deangelis K."/>
            <person name="Huntemann M."/>
            <person name="Clum A."/>
            <person name="Pillay M."/>
            <person name="Palaniappan K."/>
            <person name="Varghese N."/>
            <person name="Mikhailova N."/>
            <person name="Stamatis D."/>
            <person name="Reddy T."/>
            <person name="Daum C."/>
            <person name="Shapiro N."/>
            <person name="Ivanova N."/>
            <person name="Kyrpides N."/>
            <person name="Woyke T."/>
        </authorList>
    </citation>
    <scope>NUCLEOTIDE SEQUENCE [LARGE SCALE GENOMIC DNA]</scope>
    <source>
        <strain evidence="2 3">106R</strain>
    </source>
</reference>
<protein>
    <recommendedName>
        <fullName evidence="4">Pectate lyase C</fullName>
    </recommendedName>
</protein>
<evidence type="ECO:0000313" key="2">
    <source>
        <dbReference type="EMBL" id="TQI85185.1"/>
    </source>
</evidence>
<name>A0AA46K6A1_SERMA</name>
<dbReference type="RefSeq" id="WP_141969918.1">
    <property type="nucleotide sequence ID" value="NZ_VFMJ01000001.1"/>
</dbReference>
<proteinExistence type="predicted"/>
<accession>A0AA46K6A1</accession>
<dbReference type="AlphaFoldDB" id="A0AA46K6A1"/>
<feature type="signal peptide" evidence="1">
    <location>
        <begin position="1"/>
        <end position="22"/>
    </location>
</feature>
<reference evidence="2 3" key="2">
    <citation type="submission" date="2019-07" db="EMBL/GenBank/DDBJ databases">
        <title>Investigation of anaerobic lignin degradation for improved lignocellulosic biofuels.</title>
        <authorList>
            <person name="Deangelis K.PhD."/>
        </authorList>
    </citation>
    <scope>NUCLEOTIDE SEQUENCE [LARGE SCALE GENOMIC DNA]</scope>
    <source>
        <strain evidence="2 3">106R</strain>
    </source>
</reference>
<evidence type="ECO:0000313" key="3">
    <source>
        <dbReference type="Proteomes" id="UP000320710"/>
    </source>
</evidence>
<organism evidence="2 3">
    <name type="scientific">Serratia marcescens</name>
    <dbReference type="NCBI Taxonomy" id="615"/>
    <lineage>
        <taxon>Bacteria</taxon>
        <taxon>Pseudomonadati</taxon>
        <taxon>Pseudomonadota</taxon>
        <taxon>Gammaproteobacteria</taxon>
        <taxon>Enterobacterales</taxon>
        <taxon>Yersiniaceae</taxon>
        <taxon>Serratia</taxon>
    </lineage>
</organism>
<comment type="caution">
    <text evidence="2">The sequence shown here is derived from an EMBL/GenBank/DDBJ whole genome shotgun (WGS) entry which is preliminary data.</text>
</comment>
<dbReference type="Proteomes" id="UP000320710">
    <property type="component" value="Unassembled WGS sequence"/>
</dbReference>
<gene>
    <name evidence="2" type="ORF">FHU12_2732</name>
</gene>
<evidence type="ECO:0000256" key="1">
    <source>
        <dbReference type="SAM" id="SignalP"/>
    </source>
</evidence>
<dbReference type="EMBL" id="VFMJ01000001">
    <property type="protein sequence ID" value="TQI85185.1"/>
    <property type="molecule type" value="Genomic_DNA"/>
</dbReference>
<evidence type="ECO:0008006" key="4">
    <source>
        <dbReference type="Google" id="ProtNLM"/>
    </source>
</evidence>
<feature type="chain" id="PRO_5041463695" description="Pectate lyase C" evidence="1">
    <location>
        <begin position="23"/>
        <end position="500"/>
    </location>
</feature>
<keyword evidence="1" id="KW-0732">Signal</keyword>
<sequence length="500" mass="53318">MVSRRKLLSIALPAAVALPISASGRSGDNVARPSAATSYDSVASLKSAAAENGAIACLLSYHEGGRIGGGLLVHSVGNDIKINMITTYPSANGVWSRVMDRTGAIDASFAGMVPDGKYDNTADHINLINYADQEGIDISYGSGVYYHSGIVEKKASFSCPNLIGCGGRRADKGTILKFSSNSFMKIKGGSGILCSSNISGIHFSGDGDNNGILIVADQCGLSIERCIFSNCHIGIRMINESSKGFSEFNVLDKCTFSASCSTGISYERDKGNESFHGTGLSECIFQQQTKDDNSPHVLIGKNCLVYNAPMSIHVFRGLSSSPIIQHDGLPRSNFYGIITVEKHPKNTIDLVSGGVLYIVGSVVCLSENLATTKTVFCSRFQANSDGSVNYIRNPASLSGTFEQTDSVDVIKFNSGESAFIDVSIMSPAGIERKLVFAAVDRDGNGMISDTALSPMKSKLAHDSIISFNKSMLSITRPSSDGRQWIVDISFVASRLQYSMK</sequence>